<dbReference type="EMBL" id="FUWM01000005">
    <property type="protein sequence ID" value="SJZ38578.1"/>
    <property type="molecule type" value="Genomic_DNA"/>
</dbReference>
<evidence type="ECO:0000313" key="2">
    <source>
        <dbReference type="EMBL" id="SJZ38578.1"/>
    </source>
</evidence>
<dbReference type="STRING" id="142842.SAMN02745118_00677"/>
<dbReference type="Pfam" id="PF12673">
    <property type="entry name" value="SipL"/>
    <property type="match status" value="1"/>
</dbReference>
<organism evidence="2 3">
    <name type="scientific">Selenihalanaerobacter shriftii</name>
    <dbReference type="NCBI Taxonomy" id="142842"/>
    <lineage>
        <taxon>Bacteria</taxon>
        <taxon>Bacillati</taxon>
        <taxon>Bacillota</taxon>
        <taxon>Clostridia</taxon>
        <taxon>Halanaerobiales</taxon>
        <taxon>Halobacteroidaceae</taxon>
        <taxon>Selenihalanaerobacter</taxon>
    </lineage>
</organism>
<feature type="domain" description="SipL SPOCS" evidence="1">
    <location>
        <begin position="46"/>
        <end position="116"/>
    </location>
</feature>
<name>A0A1T4K802_9FIRM</name>
<reference evidence="3" key="1">
    <citation type="submission" date="2017-02" db="EMBL/GenBank/DDBJ databases">
        <authorList>
            <person name="Varghese N."/>
            <person name="Submissions S."/>
        </authorList>
    </citation>
    <scope>NUCLEOTIDE SEQUENCE [LARGE SCALE GENOMIC DNA]</scope>
    <source>
        <strain evidence="3">ATCC BAA-73</strain>
    </source>
</reference>
<dbReference type="RefSeq" id="WP_078809170.1">
    <property type="nucleotide sequence ID" value="NZ_FUWM01000005.1"/>
</dbReference>
<protein>
    <recommendedName>
        <fullName evidence="1">SipL SPOCS domain-containing protein</fullName>
    </recommendedName>
</protein>
<dbReference type="InterPro" id="IPR024300">
    <property type="entry name" value="SipL_SPOCS_dom"/>
</dbReference>
<sequence length="167" mass="19007">MGTKRTYTPLFSCENFKVLKVIGEEVVQVVTSSVDQVDLPAGVQGIQEIIAIDFELINVTDRIFTDKIVKQGTIRKRVQFCDTNGVNRCEFFDIPFTTTAEITGVDPELELEIQNELVLAETDFNLIDPQTIEEQLVFEIKITVSTWTQQRLRICNTNIISYNIITN</sequence>
<evidence type="ECO:0000259" key="1">
    <source>
        <dbReference type="Pfam" id="PF12673"/>
    </source>
</evidence>
<gene>
    <name evidence="2" type="ORF">SAMN02745118_00677</name>
</gene>
<dbReference type="AlphaFoldDB" id="A0A1T4K802"/>
<dbReference type="Proteomes" id="UP000190625">
    <property type="component" value="Unassembled WGS sequence"/>
</dbReference>
<accession>A0A1T4K802</accession>
<dbReference type="OrthoDB" id="2381017at2"/>
<proteinExistence type="predicted"/>
<keyword evidence="3" id="KW-1185">Reference proteome</keyword>
<evidence type="ECO:0000313" key="3">
    <source>
        <dbReference type="Proteomes" id="UP000190625"/>
    </source>
</evidence>